<dbReference type="InterPro" id="IPR011330">
    <property type="entry name" value="Glyco_hydro/deAcase_b/a-brl"/>
</dbReference>
<dbReference type="EMBL" id="RKHK01000001">
    <property type="protein sequence ID" value="ROR73437.1"/>
    <property type="molecule type" value="Genomic_DNA"/>
</dbReference>
<keyword evidence="4" id="KW-1185">Reference proteome</keyword>
<evidence type="ECO:0000259" key="2">
    <source>
        <dbReference type="Pfam" id="PF01074"/>
    </source>
</evidence>
<name>A0A3N2BDV6_9MICO</name>
<reference evidence="3 4" key="1">
    <citation type="submission" date="2018-11" db="EMBL/GenBank/DDBJ databases">
        <title>Sequencing the genomes of 1000 actinobacteria strains.</title>
        <authorList>
            <person name="Klenk H.-P."/>
        </authorList>
    </citation>
    <scope>NUCLEOTIDE SEQUENCE [LARGE SCALE GENOMIC DNA]</scope>
    <source>
        <strain evidence="3 4">DSM 11294</strain>
    </source>
</reference>
<dbReference type="CDD" id="cd10791">
    <property type="entry name" value="GH38N_AMII_like_1"/>
    <property type="match status" value="1"/>
</dbReference>
<dbReference type="InterPro" id="IPR027291">
    <property type="entry name" value="Glyco_hydro_38_N_sf"/>
</dbReference>
<dbReference type="GO" id="GO:0004559">
    <property type="term" value="F:alpha-mannosidase activity"/>
    <property type="evidence" value="ECO:0007669"/>
    <property type="project" value="InterPro"/>
</dbReference>
<evidence type="ECO:0000256" key="1">
    <source>
        <dbReference type="SAM" id="MobiDB-lite"/>
    </source>
</evidence>
<keyword evidence="3" id="KW-0378">Hydrolase</keyword>
<sequence length="785" mass="85164">MSATATPPRTVHLIPHSHTDIGYTSPRAEVARAHADFLHEVIRACHTAPEYRWQLENFWQLEQFLAAADDGEIAEMSELIRTGRVGGSASYLNMTELLDATTLASVTARAARWFAAHDHPLRTALTADINGYSWGYADILAQHGVDQLFASIHTHHGLAPGGTDQRAFWWEGPGGGRVLAWVAPHYQLGNDLGFCPRGAMSYTIRDAYDARGASASAQMREDRLGRYLTELTERDYPYSIVPALISGAASDNAPPDVELTAAVQDWNDRHPEGVRVVLSTAEEFFQALRAEEAFHDIPTERGDWTDWWADGVASTPRELRIARDAHNRLERARALAAVSGADISAQVAEAQQQLALYAEHTWGHSHSVLMPWSTEVVAQDVAKTSVAAKAHAAATGALTRARAVAGESLLPPRHTTLRYRAVNTTTTTLSMLRIHVDDWLLAHPGTEPVAFHQGKALRCQSRPVARGVELLVELEMAPGADTVIDVREQPWKHARIAGVDRVHDVSAAPVDDHVLEARHLRLVLDPENGIVEAVDPSRGASILRGAAPFAAVHSRWESGADPVSPRANSGRNRSPAAASMTTASVTAARVTSRGPLVSRAELLMELPGFEHLRVGVECSMIDPLLSVSVTFRAAGSWEAENLLLPLPFGPTEPGTLWVDKTGALLRPAIDQIAGTLQDYMLVQRGFVQEAGGFAVAVATPDTPLIALGGIEHRTVCLHSGPDARANQRDVAAWAINTTWETNFRADAGGFHEFRFHLTWGELDAAAALERAGALAAGPETFRVQD</sequence>
<feature type="region of interest" description="Disordered" evidence="1">
    <location>
        <begin position="558"/>
        <end position="581"/>
    </location>
</feature>
<dbReference type="InterPro" id="IPR000602">
    <property type="entry name" value="Glyco_hydro_38_N"/>
</dbReference>
<dbReference type="Gene3D" id="3.20.110.10">
    <property type="entry name" value="Glycoside hydrolase 38, N terminal domain"/>
    <property type="match status" value="1"/>
</dbReference>
<proteinExistence type="predicted"/>
<dbReference type="AlphaFoldDB" id="A0A3N2BDV6"/>
<accession>A0A3N2BDV6</accession>
<protein>
    <submittedName>
        <fullName evidence="3">Glycosyl hydrolase family 38</fullName>
    </submittedName>
</protein>
<gene>
    <name evidence="3" type="ORF">EDD31_1818</name>
</gene>
<comment type="caution">
    <text evidence="3">The sequence shown here is derived from an EMBL/GenBank/DDBJ whole genome shotgun (WGS) entry which is preliminary data.</text>
</comment>
<dbReference type="RefSeq" id="WP_123303853.1">
    <property type="nucleotide sequence ID" value="NZ_RKHK01000001.1"/>
</dbReference>
<evidence type="ECO:0000313" key="3">
    <source>
        <dbReference type="EMBL" id="ROR73437.1"/>
    </source>
</evidence>
<dbReference type="Proteomes" id="UP000280668">
    <property type="component" value="Unassembled WGS sequence"/>
</dbReference>
<dbReference type="SUPFAM" id="SSF88713">
    <property type="entry name" value="Glycoside hydrolase/deacetylase"/>
    <property type="match status" value="1"/>
</dbReference>
<feature type="domain" description="Glycoside hydrolase family 38 N-terminal" evidence="2">
    <location>
        <begin position="10"/>
        <end position="297"/>
    </location>
</feature>
<dbReference type="Pfam" id="PF01074">
    <property type="entry name" value="Glyco_hydro_38N"/>
    <property type="match status" value="1"/>
</dbReference>
<organism evidence="3 4">
    <name type="scientific">Bogoriella caseilytica</name>
    <dbReference type="NCBI Taxonomy" id="56055"/>
    <lineage>
        <taxon>Bacteria</taxon>
        <taxon>Bacillati</taxon>
        <taxon>Actinomycetota</taxon>
        <taxon>Actinomycetes</taxon>
        <taxon>Micrococcales</taxon>
        <taxon>Bogoriellaceae</taxon>
        <taxon>Bogoriella</taxon>
    </lineage>
</organism>
<dbReference type="GO" id="GO:0006013">
    <property type="term" value="P:mannose metabolic process"/>
    <property type="evidence" value="ECO:0007669"/>
    <property type="project" value="InterPro"/>
</dbReference>
<evidence type="ECO:0000313" key="4">
    <source>
        <dbReference type="Proteomes" id="UP000280668"/>
    </source>
</evidence>
<dbReference type="OrthoDB" id="237949at2"/>